<evidence type="ECO:0000313" key="2">
    <source>
        <dbReference type="Proteomes" id="UP000001075"/>
    </source>
</evidence>
<reference evidence="2" key="1">
    <citation type="journal article" date="2011" name="Nat. Biotechnol.">
        <title>The genomic sequence of the Chinese hamster ovary (CHO)-K1 cell line.</title>
        <authorList>
            <person name="Xu X."/>
            <person name="Nagarajan H."/>
            <person name="Lewis N.E."/>
            <person name="Pan S."/>
            <person name="Cai Z."/>
            <person name="Liu X."/>
            <person name="Chen W."/>
            <person name="Xie M."/>
            <person name="Wang W."/>
            <person name="Hammond S."/>
            <person name="Andersen M.R."/>
            <person name="Neff N."/>
            <person name="Passarelli B."/>
            <person name="Koh W."/>
            <person name="Fan H.C."/>
            <person name="Wang J."/>
            <person name="Gui Y."/>
            <person name="Lee K.H."/>
            <person name="Betenbaugh M.J."/>
            <person name="Quake S.R."/>
            <person name="Famili I."/>
            <person name="Palsson B.O."/>
            <person name="Wang J."/>
        </authorList>
    </citation>
    <scope>NUCLEOTIDE SEQUENCE [LARGE SCALE GENOMIC DNA]</scope>
    <source>
        <strain evidence="2">CHO K1 cell line</strain>
    </source>
</reference>
<dbReference type="InParanoid" id="G3HTF3"/>
<dbReference type="AlphaFoldDB" id="G3HTF3"/>
<organism evidence="1 2">
    <name type="scientific">Cricetulus griseus</name>
    <name type="common">Chinese hamster</name>
    <name type="synonym">Cricetulus barabensis griseus</name>
    <dbReference type="NCBI Taxonomy" id="10029"/>
    <lineage>
        <taxon>Eukaryota</taxon>
        <taxon>Metazoa</taxon>
        <taxon>Chordata</taxon>
        <taxon>Craniata</taxon>
        <taxon>Vertebrata</taxon>
        <taxon>Euteleostomi</taxon>
        <taxon>Mammalia</taxon>
        <taxon>Eutheria</taxon>
        <taxon>Euarchontoglires</taxon>
        <taxon>Glires</taxon>
        <taxon>Rodentia</taxon>
        <taxon>Myomorpha</taxon>
        <taxon>Muroidea</taxon>
        <taxon>Cricetidae</taxon>
        <taxon>Cricetinae</taxon>
        <taxon>Cricetulus</taxon>
    </lineage>
</organism>
<dbReference type="EMBL" id="JH000696">
    <property type="protein sequence ID" value="EGV98201.1"/>
    <property type="molecule type" value="Genomic_DNA"/>
</dbReference>
<dbReference type="Proteomes" id="UP000001075">
    <property type="component" value="Unassembled WGS sequence"/>
</dbReference>
<gene>
    <name evidence="1" type="ORF">I79_014178</name>
</gene>
<evidence type="ECO:0000313" key="1">
    <source>
        <dbReference type="EMBL" id="EGV98201.1"/>
    </source>
</evidence>
<proteinExistence type="predicted"/>
<protein>
    <submittedName>
        <fullName evidence="1">Uncharacterized protein</fullName>
    </submittedName>
</protein>
<accession>G3HTF3</accession>
<name>G3HTF3_CRIGR</name>
<sequence>MTLKFPPFGILKSVSCRVFNCRISRGSFCFTPSLPNLGENVMIQRKHIHIGKHLTV</sequence>